<proteinExistence type="predicted"/>
<dbReference type="Proteomes" id="UP000271974">
    <property type="component" value="Unassembled WGS sequence"/>
</dbReference>
<dbReference type="EMBL" id="RQTK01000068">
    <property type="protein sequence ID" value="RUS89037.1"/>
    <property type="molecule type" value="Genomic_DNA"/>
</dbReference>
<evidence type="ECO:0000313" key="1">
    <source>
        <dbReference type="EMBL" id="RUS89037.1"/>
    </source>
</evidence>
<organism evidence="1 2">
    <name type="scientific">Elysia chlorotica</name>
    <name type="common">Eastern emerald elysia</name>
    <name type="synonym">Sea slug</name>
    <dbReference type="NCBI Taxonomy" id="188477"/>
    <lineage>
        <taxon>Eukaryota</taxon>
        <taxon>Metazoa</taxon>
        <taxon>Spiralia</taxon>
        <taxon>Lophotrochozoa</taxon>
        <taxon>Mollusca</taxon>
        <taxon>Gastropoda</taxon>
        <taxon>Heterobranchia</taxon>
        <taxon>Euthyneura</taxon>
        <taxon>Panpulmonata</taxon>
        <taxon>Sacoglossa</taxon>
        <taxon>Placobranchoidea</taxon>
        <taxon>Plakobranchidae</taxon>
        <taxon>Elysia</taxon>
    </lineage>
</organism>
<name>A0A3S1CCL9_ELYCH</name>
<dbReference type="AlphaFoldDB" id="A0A3S1CCL9"/>
<comment type="caution">
    <text evidence="1">The sequence shown here is derived from an EMBL/GenBank/DDBJ whole genome shotgun (WGS) entry which is preliminary data.</text>
</comment>
<evidence type="ECO:0000313" key="2">
    <source>
        <dbReference type="Proteomes" id="UP000271974"/>
    </source>
</evidence>
<gene>
    <name evidence="1" type="ORF">EGW08_003208</name>
</gene>
<protein>
    <submittedName>
        <fullName evidence="1">Uncharacterized protein</fullName>
    </submittedName>
</protein>
<keyword evidence="2" id="KW-1185">Reference proteome</keyword>
<reference evidence="1 2" key="1">
    <citation type="submission" date="2019-01" db="EMBL/GenBank/DDBJ databases">
        <title>A draft genome assembly of the solar-powered sea slug Elysia chlorotica.</title>
        <authorList>
            <person name="Cai H."/>
            <person name="Li Q."/>
            <person name="Fang X."/>
            <person name="Li J."/>
            <person name="Curtis N.E."/>
            <person name="Altenburger A."/>
            <person name="Shibata T."/>
            <person name="Feng M."/>
            <person name="Maeda T."/>
            <person name="Schwartz J.A."/>
            <person name="Shigenobu S."/>
            <person name="Lundholm N."/>
            <person name="Nishiyama T."/>
            <person name="Yang H."/>
            <person name="Hasebe M."/>
            <person name="Li S."/>
            <person name="Pierce S.K."/>
            <person name="Wang J."/>
        </authorList>
    </citation>
    <scope>NUCLEOTIDE SEQUENCE [LARGE SCALE GENOMIC DNA]</scope>
    <source>
        <strain evidence="1">EC2010</strain>
        <tissue evidence="1">Whole organism of an adult</tissue>
    </source>
</reference>
<sequence length="132" mass="13582">TISISAGAKRVLFYCSCDYIICLTCASLHAGVCFTISSRTWDSPATPLAPSAPSSDDAIAGSCPLPGSPIPAVNTFAPESFSFCADSGILSTSAVESESVTTMTWFGASSLSPPRGVNKLSLTTSMPDATFE</sequence>
<feature type="non-terminal residue" evidence="1">
    <location>
        <position position="1"/>
    </location>
</feature>
<accession>A0A3S1CCL9</accession>